<evidence type="ECO:0000313" key="2">
    <source>
        <dbReference type="Proteomes" id="UP000730481"/>
    </source>
</evidence>
<proteinExistence type="predicted"/>
<comment type="caution">
    <text evidence="1">The sequence shown here is derived from an EMBL/GenBank/DDBJ whole genome shotgun (WGS) entry which is preliminary data.</text>
</comment>
<dbReference type="EMBL" id="PVQB02000452">
    <property type="protein sequence ID" value="KAF4336961.1"/>
    <property type="molecule type" value="Genomic_DNA"/>
</dbReference>
<organism evidence="1 2">
    <name type="scientific">Fusarium beomiforme</name>
    <dbReference type="NCBI Taxonomy" id="44412"/>
    <lineage>
        <taxon>Eukaryota</taxon>
        <taxon>Fungi</taxon>
        <taxon>Dikarya</taxon>
        <taxon>Ascomycota</taxon>
        <taxon>Pezizomycotina</taxon>
        <taxon>Sordariomycetes</taxon>
        <taxon>Hypocreomycetidae</taxon>
        <taxon>Hypocreales</taxon>
        <taxon>Nectriaceae</taxon>
        <taxon>Fusarium</taxon>
        <taxon>Fusarium burgessii species complex</taxon>
    </lineage>
</organism>
<sequence length="203" mass="23115">MADSAPSTCLSSGTMSWDTDGYSSFLDGQKPELSSVPDAVPAEVFFDVLDYQSDFMIGASSMEKALMARQYQNMHDDRLKETKSTAAFCGHQEPHRISLMYLIVLSVLPQEKNDRKRPLLYEGRTDVTFDDFLGFLEGPLTSFMEELSALEIKEICHLSCLMFQLYDPVHEADIPSYEMLEKQAQRLLVLIAQKFQIKYLQTD</sequence>
<gene>
    <name evidence="1" type="ORF">FBEOM_9150</name>
</gene>
<evidence type="ECO:0000313" key="1">
    <source>
        <dbReference type="EMBL" id="KAF4336961.1"/>
    </source>
</evidence>
<keyword evidence="2" id="KW-1185">Reference proteome</keyword>
<accession>A0A9P5AE78</accession>
<reference evidence="1" key="1">
    <citation type="journal article" date="2017" name="Mycologia">
        <title>Fusarium algeriense, sp. nov., a novel toxigenic crown rot pathogen of durum wheat from Algeria is nested in the Fusarium burgessii species complex.</title>
        <authorList>
            <person name="Laraba I."/>
            <person name="Keddad A."/>
            <person name="Boureghda H."/>
            <person name="Abdallah N."/>
            <person name="Vaughan M.M."/>
            <person name="Proctor R.H."/>
            <person name="Busman M."/>
            <person name="O'Donnell K."/>
        </authorList>
    </citation>
    <scope>NUCLEOTIDE SEQUENCE</scope>
    <source>
        <strain evidence="1">NRRL 25174</strain>
    </source>
</reference>
<protein>
    <submittedName>
        <fullName evidence="1">Uncharacterized protein</fullName>
    </submittedName>
</protein>
<dbReference type="AlphaFoldDB" id="A0A9P5AE78"/>
<reference evidence="1" key="2">
    <citation type="submission" date="2020-02" db="EMBL/GenBank/DDBJ databases">
        <title>Identification and distribution of gene clusters putatively required for synthesis of sphingolipid metabolism inhibitors in phylogenetically diverse species of the filamentous fungus Fusarium.</title>
        <authorList>
            <person name="Kim H.-S."/>
            <person name="Busman M."/>
            <person name="Brown D.W."/>
            <person name="Divon H."/>
            <person name="Uhlig S."/>
            <person name="Proctor R.H."/>
        </authorList>
    </citation>
    <scope>NUCLEOTIDE SEQUENCE</scope>
    <source>
        <strain evidence="1">NRRL 25174</strain>
    </source>
</reference>
<name>A0A9P5AE78_9HYPO</name>
<dbReference type="OrthoDB" id="10367631at2759"/>
<dbReference type="Proteomes" id="UP000730481">
    <property type="component" value="Unassembled WGS sequence"/>
</dbReference>